<keyword evidence="2" id="KW-1185">Reference proteome</keyword>
<accession>A0A1M4ZF77</accession>
<evidence type="ECO:0000313" key="2">
    <source>
        <dbReference type="Proteomes" id="UP000184048"/>
    </source>
</evidence>
<proteinExistence type="predicted"/>
<dbReference type="STRING" id="1121884.SAMN02745131_01921"/>
<dbReference type="RefSeq" id="WP_072835125.1">
    <property type="nucleotide sequence ID" value="NZ_FQUU01000007.1"/>
</dbReference>
<dbReference type="Proteomes" id="UP000184048">
    <property type="component" value="Unassembled WGS sequence"/>
</dbReference>
<dbReference type="EMBL" id="FQUU01000007">
    <property type="protein sequence ID" value="SHF16670.1"/>
    <property type="molecule type" value="Genomic_DNA"/>
</dbReference>
<reference evidence="1 2" key="1">
    <citation type="submission" date="2016-11" db="EMBL/GenBank/DDBJ databases">
        <authorList>
            <person name="Jaros S."/>
            <person name="Januszkiewicz K."/>
            <person name="Wedrychowicz H."/>
        </authorList>
    </citation>
    <scope>NUCLEOTIDE SEQUENCE [LARGE SCALE GENOMIC DNA]</scope>
    <source>
        <strain evidence="1 2">DSM 18119</strain>
    </source>
</reference>
<organism evidence="1 2">
    <name type="scientific">Flavisolibacter ginsengisoli DSM 18119</name>
    <dbReference type="NCBI Taxonomy" id="1121884"/>
    <lineage>
        <taxon>Bacteria</taxon>
        <taxon>Pseudomonadati</taxon>
        <taxon>Bacteroidota</taxon>
        <taxon>Chitinophagia</taxon>
        <taxon>Chitinophagales</taxon>
        <taxon>Chitinophagaceae</taxon>
        <taxon>Flavisolibacter</taxon>
    </lineage>
</organism>
<evidence type="ECO:0000313" key="1">
    <source>
        <dbReference type="EMBL" id="SHF16670.1"/>
    </source>
</evidence>
<sequence>MHNYSPEDLILYLYKETSPEATAAIEEAIKTDWTLREKLEVLKTSMKRLDSIVTSPRTELILNVMKYASKESEVSKVKS</sequence>
<dbReference type="AlphaFoldDB" id="A0A1M4ZF77"/>
<dbReference type="OrthoDB" id="982713at2"/>
<gene>
    <name evidence="1" type="ORF">SAMN02745131_01921</name>
</gene>
<protein>
    <submittedName>
        <fullName evidence="1">Uncharacterized protein</fullName>
    </submittedName>
</protein>
<name>A0A1M4ZF77_9BACT</name>